<evidence type="ECO:0000313" key="5">
    <source>
        <dbReference type="Proteomes" id="UP001596528"/>
    </source>
</evidence>
<comment type="similarity">
    <text evidence="1">Belongs to the LytR/CpsA/Psr (LCP) family.</text>
</comment>
<accession>A0ABW2UZW2</accession>
<dbReference type="EMBL" id="JBHTGQ010000014">
    <property type="protein sequence ID" value="MFC7749437.1"/>
    <property type="molecule type" value="Genomic_DNA"/>
</dbReference>
<comment type="caution">
    <text evidence="4">The sequence shown here is derived from an EMBL/GenBank/DDBJ whole genome shotgun (WGS) entry which is preliminary data.</text>
</comment>
<sequence>MGHRRWKIGLAAIGAAAVVLAAAAGWAYRELDPARHFDRDDIAILSTGDWDSSAAPPDPLQDGGEPASDPSDQVLPSEDAGSIQSESSSQAFQVLLLGVDSREGRGGRTDVMIVAQVVPSKRKVNLLSIPRDTRVWIPEVGYTKINHAYVVGQSKSGQENGGIRESVDAVSRLLRLPIHYYALTDFSGFETLIDEIGGVTVEMEEDVYLHHAGGLVLPKGQSHIDGKLALSLVRERYSFAAGDFARQTQQTRVLKTVAKELLRPSHVPELAKLLIQSRKWVETNFTDKDLLSLALMFKGLEDSDIRTAQIPGRSAYTNDPLVGQSLYYWVADEQKLKALTAGLFGR</sequence>
<name>A0ABW2UZW2_9BACL</name>
<protein>
    <submittedName>
        <fullName evidence="4">LCP family protein</fullName>
    </submittedName>
</protein>
<dbReference type="Gene3D" id="3.40.630.190">
    <property type="entry name" value="LCP protein"/>
    <property type="match status" value="1"/>
</dbReference>
<dbReference type="RefSeq" id="WP_170209415.1">
    <property type="nucleotide sequence ID" value="NZ_JBHTGQ010000014.1"/>
</dbReference>
<organism evidence="4 5">
    <name type="scientific">Paenibacillus thermoaerophilus</name>
    <dbReference type="NCBI Taxonomy" id="1215385"/>
    <lineage>
        <taxon>Bacteria</taxon>
        <taxon>Bacillati</taxon>
        <taxon>Bacillota</taxon>
        <taxon>Bacilli</taxon>
        <taxon>Bacillales</taxon>
        <taxon>Paenibacillaceae</taxon>
        <taxon>Paenibacillus</taxon>
    </lineage>
</organism>
<evidence type="ECO:0000256" key="1">
    <source>
        <dbReference type="ARBA" id="ARBA00006068"/>
    </source>
</evidence>
<evidence type="ECO:0000313" key="4">
    <source>
        <dbReference type="EMBL" id="MFC7749437.1"/>
    </source>
</evidence>
<evidence type="ECO:0000256" key="2">
    <source>
        <dbReference type="SAM" id="MobiDB-lite"/>
    </source>
</evidence>
<gene>
    <name evidence="4" type="ORF">ACFQWB_05695</name>
</gene>
<reference evidence="5" key="1">
    <citation type="journal article" date="2019" name="Int. J. Syst. Evol. Microbiol.">
        <title>The Global Catalogue of Microorganisms (GCM) 10K type strain sequencing project: providing services to taxonomists for standard genome sequencing and annotation.</title>
        <authorList>
            <consortium name="The Broad Institute Genomics Platform"/>
            <consortium name="The Broad Institute Genome Sequencing Center for Infectious Disease"/>
            <person name="Wu L."/>
            <person name="Ma J."/>
        </authorList>
    </citation>
    <scope>NUCLEOTIDE SEQUENCE [LARGE SCALE GENOMIC DNA]</scope>
    <source>
        <strain evidence="5">JCM 18657</strain>
    </source>
</reference>
<dbReference type="NCBIfam" id="TIGR00350">
    <property type="entry name" value="lytR_cpsA_psr"/>
    <property type="match status" value="1"/>
</dbReference>
<dbReference type="InterPro" id="IPR050922">
    <property type="entry name" value="LytR/CpsA/Psr_CW_biosynth"/>
</dbReference>
<dbReference type="PANTHER" id="PTHR33392:SF6">
    <property type="entry name" value="POLYISOPRENYL-TEICHOIC ACID--PEPTIDOGLYCAN TEICHOIC ACID TRANSFERASE TAGU"/>
    <property type="match status" value="1"/>
</dbReference>
<dbReference type="Proteomes" id="UP001596528">
    <property type="component" value="Unassembled WGS sequence"/>
</dbReference>
<dbReference type="PANTHER" id="PTHR33392">
    <property type="entry name" value="POLYISOPRENYL-TEICHOIC ACID--PEPTIDOGLYCAN TEICHOIC ACID TRANSFERASE TAGU"/>
    <property type="match status" value="1"/>
</dbReference>
<feature type="domain" description="Cell envelope-related transcriptional attenuator" evidence="3">
    <location>
        <begin position="108"/>
        <end position="261"/>
    </location>
</feature>
<keyword evidence="5" id="KW-1185">Reference proteome</keyword>
<proteinExistence type="inferred from homology"/>
<feature type="region of interest" description="Disordered" evidence="2">
    <location>
        <begin position="48"/>
        <end position="87"/>
    </location>
</feature>
<dbReference type="InterPro" id="IPR004474">
    <property type="entry name" value="LytR_CpsA_psr"/>
</dbReference>
<dbReference type="Pfam" id="PF03816">
    <property type="entry name" value="LytR_cpsA_psr"/>
    <property type="match status" value="1"/>
</dbReference>
<evidence type="ECO:0000259" key="3">
    <source>
        <dbReference type="Pfam" id="PF03816"/>
    </source>
</evidence>